<dbReference type="PANTHER" id="PTHR12231:SF253">
    <property type="entry name" value="DPR-INTERACTING PROTEIN ETA, ISOFORM B-RELATED"/>
    <property type="match status" value="1"/>
</dbReference>
<reference evidence="8" key="1">
    <citation type="submission" date="2020-03" db="EMBL/GenBank/DDBJ databases">
        <authorList>
            <person name="Chebbi M.A."/>
            <person name="Drezen J.M."/>
        </authorList>
    </citation>
    <scope>NUCLEOTIDE SEQUENCE</scope>
    <source>
        <tissue evidence="8">Whole body</tissue>
    </source>
</reference>
<feature type="compositionally biased region" description="Low complexity" evidence="5">
    <location>
        <begin position="86"/>
        <end position="96"/>
    </location>
</feature>
<feature type="domain" description="Ig-like" evidence="6">
    <location>
        <begin position="97"/>
        <end position="188"/>
    </location>
</feature>
<dbReference type="CDD" id="cd00063">
    <property type="entry name" value="FN3"/>
    <property type="match status" value="1"/>
</dbReference>
<dbReference type="InterPro" id="IPR013098">
    <property type="entry name" value="Ig_I-set"/>
</dbReference>
<evidence type="ECO:0000256" key="2">
    <source>
        <dbReference type="ARBA" id="ARBA00022737"/>
    </source>
</evidence>
<keyword evidence="1" id="KW-0732">Signal</keyword>
<dbReference type="InterPro" id="IPR051170">
    <property type="entry name" value="Neural/epithelial_adhesion"/>
</dbReference>
<dbReference type="Pfam" id="PF13927">
    <property type="entry name" value="Ig_3"/>
    <property type="match status" value="1"/>
</dbReference>
<evidence type="ECO:0000256" key="5">
    <source>
        <dbReference type="SAM" id="MobiDB-lite"/>
    </source>
</evidence>
<dbReference type="InterPro" id="IPR007110">
    <property type="entry name" value="Ig-like_dom"/>
</dbReference>
<feature type="compositionally biased region" description="Acidic residues" evidence="5">
    <location>
        <begin position="63"/>
        <end position="85"/>
    </location>
</feature>
<dbReference type="GO" id="GO:0009653">
    <property type="term" value="P:anatomical structure morphogenesis"/>
    <property type="evidence" value="ECO:0007669"/>
    <property type="project" value="UniProtKB-ARBA"/>
</dbReference>
<keyword evidence="2" id="KW-0677">Repeat</keyword>
<evidence type="ECO:0000259" key="6">
    <source>
        <dbReference type="PROSITE" id="PS50835"/>
    </source>
</evidence>
<evidence type="ECO:0000313" key="8">
    <source>
        <dbReference type="EMBL" id="KAG8040633.1"/>
    </source>
</evidence>
<keyword evidence="9" id="KW-1185">Reference proteome</keyword>
<dbReference type="InterPro" id="IPR003598">
    <property type="entry name" value="Ig_sub2"/>
</dbReference>
<feature type="region of interest" description="Disordered" evidence="5">
    <location>
        <begin position="31"/>
        <end position="105"/>
    </location>
</feature>
<reference evidence="8" key="2">
    <citation type="submission" date="2021-04" db="EMBL/GenBank/DDBJ databases">
        <title>Genome-wide patterns of bracovirus chromosomal integration into multiple host tissues during parasitism.</title>
        <authorList>
            <person name="Chebbi M.A.C."/>
        </authorList>
    </citation>
    <scope>NUCLEOTIDE SEQUENCE</scope>
    <source>
        <tissue evidence="8">Whole body</tissue>
    </source>
</reference>
<keyword evidence="4" id="KW-0393">Immunoglobulin domain</keyword>
<dbReference type="PROSITE" id="PS50853">
    <property type="entry name" value="FN3"/>
    <property type="match status" value="1"/>
</dbReference>
<evidence type="ECO:0000259" key="7">
    <source>
        <dbReference type="PROSITE" id="PS50853"/>
    </source>
</evidence>
<dbReference type="AlphaFoldDB" id="A0A8J5QTI0"/>
<organism evidence="8 9">
    <name type="scientific">Cotesia typhae</name>
    <dbReference type="NCBI Taxonomy" id="2053667"/>
    <lineage>
        <taxon>Eukaryota</taxon>
        <taxon>Metazoa</taxon>
        <taxon>Ecdysozoa</taxon>
        <taxon>Arthropoda</taxon>
        <taxon>Hexapoda</taxon>
        <taxon>Insecta</taxon>
        <taxon>Pterygota</taxon>
        <taxon>Neoptera</taxon>
        <taxon>Endopterygota</taxon>
        <taxon>Hymenoptera</taxon>
        <taxon>Apocrita</taxon>
        <taxon>Ichneumonoidea</taxon>
        <taxon>Braconidae</taxon>
        <taxon>Microgastrinae</taxon>
        <taxon>Cotesia</taxon>
    </lineage>
</organism>
<accession>A0A8J5QTI0</accession>
<keyword evidence="3" id="KW-1015">Disulfide bond</keyword>
<comment type="caution">
    <text evidence="8">The sequence shown here is derived from an EMBL/GenBank/DDBJ whole genome shotgun (WGS) entry which is preliminary data.</text>
</comment>
<dbReference type="PANTHER" id="PTHR12231">
    <property type="entry name" value="CTX-RELATED TYPE I TRANSMEMBRANE PROTEIN"/>
    <property type="match status" value="1"/>
</dbReference>
<dbReference type="EMBL" id="JAAOIC020000020">
    <property type="protein sequence ID" value="KAG8040633.1"/>
    <property type="molecule type" value="Genomic_DNA"/>
</dbReference>
<dbReference type="OrthoDB" id="6159398at2759"/>
<evidence type="ECO:0000256" key="4">
    <source>
        <dbReference type="ARBA" id="ARBA00023319"/>
    </source>
</evidence>
<evidence type="ECO:0000256" key="1">
    <source>
        <dbReference type="ARBA" id="ARBA00022729"/>
    </source>
</evidence>
<dbReference type="Pfam" id="PF07679">
    <property type="entry name" value="I-set"/>
    <property type="match status" value="2"/>
</dbReference>
<dbReference type="Proteomes" id="UP000729913">
    <property type="component" value="Unassembled WGS sequence"/>
</dbReference>
<dbReference type="InterPro" id="IPR003599">
    <property type="entry name" value="Ig_sub"/>
</dbReference>
<dbReference type="GO" id="GO:0030154">
    <property type="term" value="P:cell differentiation"/>
    <property type="evidence" value="ECO:0007669"/>
    <property type="project" value="UniProtKB-ARBA"/>
</dbReference>
<protein>
    <submittedName>
        <fullName evidence="8">Uncharacterized protein</fullName>
    </submittedName>
</protein>
<feature type="domain" description="Ig-like" evidence="6">
    <location>
        <begin position="291"/>
        <end position="380"/>
    </location>
</feature>
<gene>
    <name evidence="8" type="ORF">G9C98_002629</name>
</gene>
<feature type="domain" description="Ig-like" evidence="6">
    <location>
        <begin position="202"/>
        <end position="271"/>
    </location>
</feature>
<dbReference type="InterPro" id="IPR003961">
    <property type="entry name" value="FN3_dom"/>
</dbReference>
<name>A0A8J5QTI0_9HYME</name>
<dbReference type="GO" id="GO:0043005">
    <property type="term" value="C:neuron projection"/>
    <property type="evidence" value="ECO:0007669"/>
    <property type="project" value="TreeGrafter"/>
</dbReference>
<dbReference type="FunFam" id="2.60.40.10:FF:000032">
    <property type="entry name" value="palladin isoform X1"/>
    <property type="match status" value="1"/>
</dbReference>
<dbReference type="PROSITE" id="PS50835">
    <property type="entry name" value="IG_LIKE"/>
    <property type="match status" value="3"/>
</dbReference>
<dbReference type="Pfam" id="PF00041">
    <property type="entry name" value="fn3"/>
    <property type="match status" value="1"/>
</dbReference>
<dbReference type="SMART" id="SM00408">
    <property type="entry name" value="IGc2"/>
    <property type="match status" value="3"/>
</dbReference>
<evidence type="ECO:0000313" key="9">
    <source>
        <dbReference type="Proteomes" id="UP000729913"/>
    </source>
</evidence>
<sequence>MFIRINTTQRRNAETAVHPHRCLSSRLLMGGTRPLECPPLGSKKPSVQTRETYGRPDQQPDAENNEEEGYLGDETDYEEESEGDAANDNNEALAEPPEIKTKPQMIEVRPGSNVELPCYIVNGDDYTVEWKKGNVSLFFGDSDMTKDITSKIVTTANHSLIIYNVTKNDSSDSYTCSLLGVDQPVEVTHKVHVVDRPKDDDKRIRVVPGKRVEVNENESVTFGCEIKGSHKIVWSHKGLSLHNGEEINKNGKYVTIIKANRHHGGLYQCLADVPEDRPPYESIDVVVKFKPVIETEHDIVHTGIGQISELKCKIHAHPRAKVTWSKNGKPVTGRKDKKLHSEDKNSRVLIIEQTDNNDFGSYVCTASNTMGEASKEIILTGTPAKPKWVGMDRLDDEKTIVFKWKVKSYSPIKEYKLEYRRKGDADWKSVSPNVKDGEGDEFMVDHALEGLQAGVTYETKLLAKNELGWSSSSDTQSFDLEYIMASPQNPSESKNAASTQSLAALSVFLVFLSYISTNI</sequence>
<feature type="domain" description="Fibronectin type-III" evidence="7">
    <location>
        <begin position="382"/>
        <end position="483"/>
    </location>
</feature>
<dbReference type="SMART" id="SM00409">
    <property type="entry name" value="IG"/>
    <property type="match status" value="3"/>
</dbReference>
<evidence type="ECO:0000256" key="3">
    <source>
        <dbReference type="ARBA" id="ARBA00023157"/>
    </source>
</evidence>
<dbReference type="CDD" id="cd00096">
    <property type="entry name" value="Ig"/>
    <property type="match status" value="1"/>
</dbReference>
<proteinExistence type="predicted"/>